<gene>
    <name evidence="3" type="ORF">HM131_14215</name>
</gene>
<protein>
    <recommendedName>
        <fullName evidence="2">UspA domain-containing protein</fullName>
    </recommendedName>
</protein>
<dbReference type="PANTHER" id="PTHR46268">
    <property type="entry name" value="STRESS RESPONSE PROTEIN NHAX"/>
    <property type="match status" value="1"/>
</dbReference>
<comment type="similarity">
    <text evidence="1">Belongs to the universal stress protein A family.</text>
</comment>
<dbReference type="KEGG" id="hmn:HM131_14215"/>
<proteinExistence type="inferred from homology"/>
<dbReference type="Proteomes" id="UP000192527">
    <property type="component" value="Chromosome"/>
</dbReference>
<dbReference type="AlphaFoldDB" id="A0A1W5ZXE0"/>
<dbReference type="STRING" id="402384.HM131_14215"/>
<evidence type="ECO:0000313" key="3">
    <source>
        <dbReference type="EMBL" id="ARI77933.1"/>
    </source>
</evidence>
<dbReference type="OrthoDB" id="2426295at2"/>
<reference evidence="3 4" key="1">
    <citation type="submission" date="2017-04" db="EMBL/GenBank/DDBJ databases">
        <title>The whole genome sequencing and assembly of Halobacillus mangrovi strain.</title>
        <authorList>
            <person name="Lee S.-J."/>
            <person name="Park M.-K."/>
            <person name="Kim J.-Y."/>
            <person name="Lee Y.-J."/>
            <person name="Yi H."/>
            <person name="Bahn Y.-S."/>
            <person name="Kim J.F."/>
            <person name="Lee D.-W."/>
        </authorList>
    </citation>
    <scope>NUCLEOTIDE SEQUENCE [LARGE SCALE GENOMIC DNA]</scope>
    <source>
        <strain evidence="3 4">KTB 131</strain>
    </source>
</reference>
<dbReference type="PANTHER" id="PTHR46268:SF6">
    <property type="entry name" value="UNIVERSAL STRESS PROTEIN UP12"/>
    <property type="match status" value="1"/>
</dbReference>
<organism evidence="3 4">
    <name type="scientific">Halobacillus mangrovi</name>
    <dbReference type="NCBI Taxonomy" id="402384"/>
    <lineage>
        <taxon>Bacteria</taxon>
        <taxon>Bacillati</taxon>
        <taxon>Bacillota</taxon>
        <taxon>Bacilli</taxon>
        <taxon>Bacillales</taxon>
        <taxon>Bacillaceae</taxon>
        <taxon>Halobacillus</taxon>
    </lineage>
</organism>
<feature type="domain" description="UspA" evidence="2">
    <location>
        <begin position="1"/>
        <end position="165"/>
    </location>
</feature>
<dbReference type="SUPFAM" id="SSF52402">
    <property type="entry name" value="Adenine nucleotide alpha hydrolases-like"/>
    <property type="match status" value="1"/>
</dbReference>
<name>A0A1W5ZXE0_9BACI</name>
<evidence type="ECO:0000313" key="4">
    <source>
        <dbReference type="Proteomes" id="UP000192527"/>
    </source>
</evidence>
<keyword evidence="4" id="KW-1185">Reference proteome</keyword>
<dbReference type="EMBL" id="CP020772">
    <property type="protein sequence ID" value="ARI77933.1"/>
    <property type="molecule type" value="Genomic_DNA"/>
</dbReference>
<dbReference type="RefSeq" id="WP_085030394.1">
    <property type="nucleotide sequence ID" value="NZ_CP020772.1"/>
</dbReference>
<evidence type="ECO:0000256" key="1">
    <source>
        <dbReference type="ARBA" id="ARBA00008791"/>
    </source>
</evidence>
<sequence length="165" mass="18015">MYNKIMAAYDGSEGSLKALEHALDLTKVNHAQLVVVHVEKEEARDPFDSLTSGSDMSVNYGGADVKAYEANINEKEKPPSDLKTKHSDHEIFTEAKKLAGQKGVSVFYEVLKGDPVKRLSHFASNNDVDLIVIGNRGVSGIKKFMLGSISERVAKEATVPVTIIK</sequence>
<dbReference type="InterPro" id="IPR006016">
    <property type="entry name" value="UspA"/>
</dbReference>
<dbReference type="Pfam" id="PF00582">
    <property type="entry name" value="Usp"/>
    <property type="match status" value="1"/>
</dbReference>
<dbReference type="InterPro" id="IPR014729">
    <property type="entry name" value="Rossmann-like_a/b/a_fold"/>
</dbReference>
<accession>A0A1W5ZXE0</accession>
<evidence type="ECO:0000259" key="2">
    <source>
        <dbReference type="Pfam" id="PF00582"/>
    </source>
</evidence>
<dbReference type="Gene3D" id="3.40.50.620">
    <property type="entry name" value="HUPs"/>
    <property type="match status" value="1"/>
</dbReference>
<dbReference type="InterPro" id="IPR006015">
    <property type="entry name" value="Universal_stress_UspA"/>
</dbReference>
<dbReference type="PRINTS" id="PR01438">
    <property type="entry name" value="UNVRSLSTRESS"/>
</dbReference>
<dbReference type="CDD" id="cd00293">
    <property type="entry name" value="USP-like"/>
    <property type="match status" value="1"/>
</dbReference>